<dbReference type="Proteomes" id="UP000807353">
    <property type="component" value="Unassembled WGS sequence"/>
</dbReference>
<evidence type="ECO:0000313" key="1">
    <source>
        <dbReference type="EMBL" id="KAF9469458.1"/>
    </source>
</evidence>
<keyword evidence="2" id="KW-1185">Reference proteome</keyword>
<evidence type="ECO:0008006" key="3">
    <source>
        <dbReference type="Google" id="ProtNLM"/>
    </source>
</evidence>
<dbReference type="EMBL" id="MU150230">
    <property type="protein sequence ID" value="KAF9469458.1"/>
    <property type="molecule type" value="Genomic_DNA"/>
</dbReference>
<gene>
    <name evidence="1" type="ORF">BDZ94DRAFT_1244525</name>
</gene>
<protein>
    <recommendedName>
        <fullName evidence="3">MYND-type domain-containing protein</fullName>
    </recommendedName>
</protein>
<name>A0A9P5YGE7_9AGAR</name>
<proteinExistence type="predicted"/>
<comment type="caution">
    <text evidence="1">The sequence shown here is derived from an EMBL/GenBank/DDBJ whole genome shotgun (WGS) entry which is preliminary data.</text>
</comment>
<organism evidence="1 2">
    <name type="scientific">Collybia nuda</name>
    <dbReference type="NCBI Taxonomy" id="64659"/>
    <lineage>
        <taxon>Eukaryota</taxon>
        <taxon>Fungi</taxon>
        <taxon>Dikarya</taxon>
        <taxon>Basidiomycota</taxon>
        <taxon>Agaricomycotina</taxon>
        <taxon>Agaricomycetes</taxon>
        <taxon>Agaricomycetidae</taxon>
        <taxon>Agaricales</taxon>
        <taxon>Tricholomatineae</taxon>
        <taxon>Clitocybaceae</taxon>
        <taxon>Collybia</taxon>
    </lineage>
</organism>
<dbReference type="OrthoDB" id="432970at2759"/>
<evidence type="ECO:0000313" key="2">
    <source>
        <dbReference type="Proteomes" id="UP000807353"/>
    </source>
</evidence>
<accession>A0A9P5YGE7</accession>
<dbReference type="AlphaFoldDB" id="A0A9P5YGE7"/>
<reference evidence="1" key="1">
    <citation type="submission" date="2020-11" db="EMBL/GenBank/DDBJ databases">
        <authorList>
            <consortium name="DOE Joint Genome Institute"/>
            <person name="Ahrendt S."/>
            <person name="Riley R."/>
            <person name="Andreopoulos W."/>
            <person name="Labutti K."/>
            <person name="Pangilinan J."/>
            <person name="Ruiz-Duenas F.J."/>
            <person name="Barrasa J.M."/>
            <person name="Sanchez-Garcia M."/>
            <person name="Camarero S."/>
            <person name="Miyauchi S."/>
            <person name="Serrano A."/>
            <person name="Linde D."/>
            <person name="Babiker R."/>
            <person name="Drula E."/>
            <person name="Ayuso-Fernandez I."/>
            <person name="Pacheco R."/>
            <person name="Padilla G."/>
            <person name="Ferreira P."/>
            <person name="Barriuso J."/>
            <person name="Kellner H."/>
            <person name="Castanera R."/>
            <person name="Alfaro M."/>
            <person name="Ramirez L."/>
            <person name="Pisabarro A.G."/>
            <person name="Kuo A."/>
            <person name="Tritt A."/>
            <person name="Lipzen A."/>
            <person name="He G."/>
            <person name="Yan M."/>
            <person name="Ng V."/>
            <person name="Cullen D."/>
            <person name="Martin F."/>
            <person name="Rosso M.-N."/>
            <person name="Henrissat B."/>
            <person name="Hibbett D."/>
            <person name="Martinez A.T."/>
            <person name="Grigoriev I.V."/>
        </authorList>
    </citation>
    <scope>NUCLEOTIDE SEQUENCE</scope>
    <source>
        <strain evidence="1">CBS 247.69</strain>
    </source>
</reference>
<sequence length="541" mass="59900">MQRGFRLHCYFLGPSKVNSLLVILATPKSMSQAAKLFNELPRPSRLNSISNDWYFDVRYVPLEPTPHHMLFLIRPADKFVHAERLPLGVSHDESGIGFFPETAEDAAPEVIDALIYSFVNNFGRTAAGKASAPWKLSTFDPGLAVEVGKIFRQIGVRKDLWKINVARNLDPLAQALCDDFFTTLTRSMGITYFISTPQSIGLSNYRPPPDDFFITGESVSGCGDTNFGKALAYAQDRMNCRSTTNESEDMMRVVQSAIAMFQTKPLAIAQAEADAGDPESALDIAFRLRFGCGCVPNRWLERFYFIKALSPQASPEIRASAHAALIAWYTASVDDFRTRAMHAACHHADQAALLSSVHGKTPPAVLWFLSSVFKDQTKGIPYFSRLYRNLMKAGERRDAEMAQKSSKMELKRLQHPHRYQCAAIGCKVLADTGKMLSRCSGKCDLDKKPSYCSKEFDWPNHKPFCKPGAACSVVDTTPPGSLGASSKKGAIQVNVENGDGSTTVVSSSTLTAAELKEIREAARLHASKRVLSNFHMERYEI</sequence>